<dbReference type="InterPro" id="IPR050351">
    <property type="entry name" value="BphY/WalK/GraS-like"/>
</dbReference>
<protein>
    <recommendedName>
        <fullName evidence="3">histidine kinase</fullName>
        <ecNumber evidence="3">2.7.13.3</ecNumber>
    </recommendedName>
</protein>
<accession>A0A955ICD4</accession>
<dbReference type="GO" id="GO:0000155">
    <property type="term" value="F:phosphorelay sensor kinase activity"/>
    <property type="evidence" value="ECO:0007669"/>
    <property type="project" value="InterPro"/>
</dbReference>
<evidence type="ECO:0000256" key="8">
    <source>
        <dbReference type="SAM" id="Phobius"/>
    </source>
</evidence>
<keyword evidence="6 11" id="KW-0418">Kinase</keyword>
<dbReference type="GO" id="GO:0004721">
    <property type="term" value="F:phosphoprotein phosphatase activity"/>
    <property type="evidence" value="ECO:0007669"/>
    <property type="project" value="TreeGrafter"/>
</dbReference>
<dbReference type="Pfam" id="PF00512">
    <property type="entry name" value="HisKA"/>
    <property type="match status" value="1"/>
</dbReference>
<dbReference type="Gene3D" id="3.30.565.10">
    <property type="entry name" value="Histidine kinase-like ATPase, C-terminal domain"/>
    <property type="match status" value="1"/>
</dbReference>
<dbReference type="InterPro" id="IPR003660">
    <property type="entry name" value="HAMP_dom"/>
</dbReference>
<keyword evidence="7" id="KW-0902">Two-component regulatory system</keyword>
<dbReference type="PRINTS" id="PR00344">
    <property type="entry name" value="BCTRLSENSOR"/>
</dbReference>
<dbReference type="GO" id="GO:0016036">
    <property type="term" value="P:cellular response to phosphate starvation"/>
    <property type="evidence" value="ECO:0007669"/>
    <property type="project" value="TreeGrafter"/>
</dbReference>
<dbReference type="Proteomes" id="UP000775877">
    <property type="component" value="Unassembled WGS sequence"/>
</dbReference>
<dbReference type="FunFam" id="3.30.565.10:FF:000006">
    <property type="entry name" value="Sensor histidine kinase WalK"/>
    <property type="match status" value="1"/>
</dbReference>
<evidence type="ECO:0000256" key="5">
    <source>
        <dbReference type="ARBA" id="ARBA00022679"/>
    </source>
</evidence>
<dbReference type="SUPFAM" id="SSF47384">
    <property type="entry name" value="Homodimeric domain of signal transducing histidine kinase"/>
    <property type="match status" value="1"/>
</dbReference>
<proteinExistence type="predicted"/>
<dbReference type="PROSITE" id="PS50885">
    <property type="entry name" value="HAMP"/>
    <property type="match status" value="1"/>
</dbReference>
<evidence type="ECO:0000313" key="12">
    <source>
        <dbReference type="Proteomes" id="UP000775877"/>
    </source>
</evidence>
<dbReference type="InterPro" id="IPR036097">
    <property type="entry name" value="HisK_dim/P_sf"/>
</dbReference>
<dbReference type="InterPro" id="IPR036890">
    <property type="entry name" value="HATPase_C_sf"/>
</dbReference>
<dbReference type="AlphaFoldDB" id="A0A955ICD4"/>
<dbReference type="SMART" id="SM00387">
    <property type="entry name" value="HATPase_c"/>
    <property type="match status" value="1"/>
</dbReference>
<dbReference type="SUPFAM" id="SSF55874">
    <property type="entry name" value="ATPase domain of HSP90 chaperone/DNA topoisomerase II/histidine kinase"/>
    <property type="match status" value="1"/>
</dbReference>
<dbReference type="SMART" id="SM00304">
    <property type="entry name" value="HAMP"/>
    <property type="match status" value="1"/>
</dbReference>
<keyword evidence="8" id="KW-0812">Transmembrane</keyword>
<name>A0A955ICD4_9BACT</name>
<dbReference type="InterPro" id="IPR004358">
    <property type="entry name" value="Sig_transdc_His_kin-like_C"/>
</dbReference>
<feature type="domain" description="HAMP" evidence="10">
    <location>
        <begin position="131"/>
        <end position="183"/>
    </location>
</feature>
<dbReference type="CDD" id="cd00075">
    <property type="entry name" value="HATPase"/>
    <property type="match status" value="1"/>
</dbReference>
<dbReference type="SMART" id="SM00388">
    <property type="entry name" value="HisKA"/>
    <property type="match status" value="1"/>
</dbReference>
<dbReference type="Pfam" id="PF00672">
    <property type="entry name" value="HAMP"/>
    <property type="match status" value="1"/>
</dbReference>
<dbReference type="EC" id="2.7.13.3" evidence="3"/>
<dbReference type="CDD" id="cd00082">
    <property type="entry name" value="HisKA"/>
    <property type="match status" value="1"/>
</dbReference>
<dbReference type="PANTHER" id="PTHR45453:SF1">
    <property type="entry name" value="PHOSPHATE REGULON SENSOR PROTEIN PHOR"/>
    <property type="match status" value="1"/>
</dbReference>
<evidence type="ECO:0000256" key="4">
    <source>
        <dbReference type="ARBA" id="ARBA00022553"/>
    </source>
</evidence>
<reference evidence="11" key="1">
    <citation type="submission" date="2020-04" db="EMBL/GenBank/DDBJ databases">
        <authorList>
            <person name="Zhang T."/>
        </authorList>
    </citation>
    <scope>NUCLEOTIDE SEQUENCE</scope>
    <source>
        <strain evidence="11">HKST-UBA13</strain>
    </source>
</reference>
<keyword evidence="5" id="KW-0808">Transferase</keyword>
<feature type="transmembrane region" description="Helical" evidence="8">
    <location>
        <begin position="111"/>
        <end position="134"/>
    </location>
</feature>
<gene>
    <name evidence="11" type="ORF">KC678_01345</name>
</gene>
<evidence type="ECO:0000256" key="2">
    <source>
        <dbReference type="ARBA" id="ARBA00004370"/>
    </source>
</evidence>
<keyword evidence="4" id="KW-0597">Phosphoprotein</keyword>
<evidence type="ECO:0000256" key="6">
    <source>
        <dbReference type="ARBA" id="ARBA00022777"/>
    </source>
</evidence>
<evidence type="ECO:0000313" key="11">
    <source>
        <dbReference type="EMBL" id="MCA9380888.1"/>
    </source>
</evidence>
<dbReference type="GO" id="GO:0005886">
    <property type="term" value="C:plasma membrane"/>
    <property type="evidence" value="ECO:0007669"/>
    <property type="project" value="TreeGrafter"/>
</dbReference>
<evidence type="ECO:0000256" key="7">
    <source>
        <dbReference type="ARBA" id="ARBA00023012"/>
    </source>
</evidence>
<dbReference type="Gene3D" id="6.10.340.10">
    <property type="match status" value="1"/>
</dbReference>
<keyword evidence="8" id="KW-1133">Transmembrane helix</keyword>
<dbReference type="Pfam" id="PF02518">
    <property type="entry name" value="HATPase_c"/>
    <property type="match status" value="1"/>
</dbReference>
<comment type="subcellular location">
    <subcellularLocation>
        <location evidence="2">Membrane</location>
    </subcellularLocation>
</comment>
<feature type="domain" description="Histidine kinase" evidence="9">
    <location>
        <begin position="191"/>
        <end position="396"/>
    </location>
</feature>
<dbReference type="PROSITE" id="PS50109">
    <property type="entry name" value="HIS_KIN"/>
    <property type="match status" value="1"/>
</dbReference>
<keyword evidence="8" id="KW-0472">Membrane</keyword>
<dbReference type="InterPro" id="IPR005467">
    <property type="entry name" value="His_kinase_dom"/>
</dbReference>
<evidence type="ECO:0000256" key="3">
    <source>
        <dbReference type="ARBA" id="ARBA00012438"/>
    </source>
</evidence>
<evidence type="ECO:0000259" key="10">
    <source>
        <dbReference type="PROSITE" id="PS50885"/>
    </source>
</evidence>
<comment type="catalytic activity">
    <reaction evidence="1">
        <text>ATP + protein L-histidine = ADP + protein N-phospho-L-histidine.</text>
        <dbReference type="EC" id="2.7.13.3"/>
    </reaction>
</comment>
<dbReference type="EMBL" id="JAGQLJ010000025">
    <property type="protein sequence ID" value="MCA9380888.1"/>
    <property type="molecule type" value="Genomic_DNA"/>
</dbReference>
<evidence type="ECO:0000256" key="1">
    <source>
        <dbReference type="ARBA" id="ARBA00000085"/>
    </source>
</evidence>
<dbReference type="Gene3D" id="1.10.287.130">
    <property type="match status" value="1"/>
</dbReference>
<reference evidence="11" key="2">
    <citation type="journal article" date="2021" name="Microbiome">
        <title>Successional dynamics and alternative stable states in a saline activated sludge microbial community over 9 years.</title>
        <authorList>
            <person name="Wang Y."/>
            <person name="Ye J."/>
            <person name="Ju F."/>
            <person name="Liu L."/>
            <person name="Boyd J.A."/>
            <person name="Deng Y."/>
            <person name="Parks D.H."/>
            <person name="Jiang X."/>
            <person name="Yin X."/>
            <person name="Woodcroft B.J."/>
            <person name="Tyson G.W."/>
            <person name="Hugenholtz P."/>
            <person name="Polz M.F."/>
            <person name="Zhang T."/>
        </authorList>
    </citation>
    <scope>NUCLEOTIDE SEQUENCE</scope>
    <source>
        <strain evidence="11">HKST-UBA13</strain>
    </source>
</reference>
<comment type="caution">
    <text evidence="11">The sequence shown here is derived from an EMBL/GenBank/DDBJ whole genome shotgun (WGS) entry which is preliminary data.</text>
</comment>
<dbReference type="InterPro" id="IPR003661">
    <property type="entry name" value="HisK_dim/P_dom"/>
</dbReference>
<evidence type="ECO:0000259" key="9">
    <source>
        <dbReference type="PROSITE" id="PS50109"/>
    </source>
</evidence>
<dbReference type="InterPro" id="IPR003594">
    <property type="entry name" value="HATPase_dom"/>
</dbReference>
<sequence>MNLNNIKIGKFLTYIKNQVVAFFRKTSVKIALVISFTMLTLLSLLNIAVIEKSKDTFVNIVNTITIGPISRRVGMHGEEVNQYNILRFYQDGSERPKPLQEEFVESFQSSLVGIGIITIFVSFFIGFLASQFFVRPLKVLSSGMRKLKDNDYRLKLKNTGAEEFDEVICEFNHLTSELERIEKIRKDLISDTSHELKTPITSLIGQLQGIKDGVLTIDDERTDLLISQVERLSDIVERLQEFSRLQSKQLRLKKVDINLKDEIKRLVKQFKPELDKSGIKVNINIEDDFQLKADKDMLMQVFSNLLSNAIKYSKASNIKICLRKNKISFEDNGVGIDDQHKKYIFERFYRVEKSRNRKTGGLGLGLAIVKEIVTTHGWKIVVKDTPNGGTTFEIIT</sequence>
<feature type="transmembrane region" description="Helical" evidence="8">
    <location>
        <begin position="30"/>
        <end position="50"/>
    </location>
</feature>
<dbReference type="PANTHER" id="PTHR45453">
    <property type="entry name" value="PHOSPHATE REGULON SENSOR PROTEIN PHOR"/>
    <property type="match status" value="1"/>
</dbReference>
<organism evidence="11 12">
    <name type="scientific">Candidatus Dojkabacteria bacterium</name>
    <dbReference type="NCBI Taxonomy" id="2099670"/>
    <lineage>
        <taxon>Bacteria</taxon>
        <taxon>Candidatus Dojkabacteria</taxon>
    </lineage>
</organism>